<keyword evidence="3" id="KW-1185">Reference proteome</keyword>
<accession>A0ABY9YIR5</accession>
<name>A0ABY9YIR5_9GAMM</name>
<protein>
    <submittedName>
        <fullName evidence="2">Uncharacterized protein</fullName>
    </submittedName>
</protein>
<evidence type="ECO:0000313" key="2">
    <source>
        <dbReference type="EMBL" id="WNH50764.1"/>
    </source>
</evidence>
<reference evidence="2 3" key="1">
    <citation type="submission" date="2022-12" db="EMBL/GenBank/DDBJ databases">
        <title>Two new species, Stenotrophomonas aracearum and Stenotrophomonas oahuensis, isolated from Anthurium (Araceae family) in Hawaii.</title>
        <authorList>
            <person name="Chunag S.C."/>
            <person name="Dobhal S."/>
            <person name="Alvarez A."/>
            <person name="Arif M."/>
        </authorList>
    </citation>
    <scope>NUCLEOTIDE SEQUENCE [LARGE SCALE GENOMIC DNA]</scope>
    <source>
        <strain evidence="2 3">A5588</strain>
    </source>
</reference>
<gene>
    <name evidence="2" type="ORF">PDM28_09875</name>
</gene>
<feature type="compositionally biased region" description="Low complexity" evidence="1">
    <location>
        <begin position="1"/>
        <end position="17"/>
    </location>
</feature>
<dbReference type="RefSeq" id="WP_311184745.1">
    <property type="nucleotide sequence ID" value="NZ_CP115543.1"/>
</dbReference>
<feature type="region of interest" description="Disordered" evidence="1">
    <location>
        <begin position="1"/>
        <end position="27"/>
    </location>
</feature>
<evidence type="ECO:0000256" key="1">
    <source>
        <dbReference type="SAM" id="MobiDB-lite"/>
    </source>
</evidence>
<sequence length="97" mass="10556">MTQNNQNSQNNQHNQQNEENDRNCATIGTVATSSAGSWSLGSSGGLVGSAQMRRNKLPEFVYARAALTCFAVALHQSSPFSPCGFSEIRLINRDPMH</sequence>
<proteinExistence type="predicted"/>
<dbReference type="EMBL" id="CP115543">
    <property type="protein sequence ID" value="WNH50764.1"/>
    <property type="molecule type" value="Genomic_DNA"/>
</dbReference>
<evidence type="ECO:0000313" key="3">
    <source>
        <dbReference type="Proteomes" id="UP001305421"/>
    </source>
</evidence>
<organism evidence="2 3">
    <name type="scientific">Stenotrophomonas aracearum</name>
    <dbReference type="NCBI Taxonomy" id="3003272"/>
    <lineage>
        <taxon>Bacteria</taxon>
        <taxon>Pseudomonadati</taxon>
        <taxon>Pseudomonadota</taxon>
        <taxon>Gammaproteobacteria</taxon>
        <taxon>Lysobacterales</taxon>
        <taxon>Lysobacteraceae</taxon>
        <taxon>Stenotrophomonas</taxon>
    </lineage>
</organism>
<dbReference type="Proteomes" id="UP001305421">
    <property type="component" value="Chromosome"/>
</dbReference>